<comment type="caution">
    <text evidence="1">The sequence shown here is derived from an EMBL/GenBank/DDBJ whole genome shotgun (WGS) entry which is preliminary data.</text>
</comment>
<sequence>MADGLGHGVRRCQFAHCRFGIGPGDGGAAGGDFGGALVGAARREDPAFPADQSNLGIGGVDHPRHRELHPLFDLHSG</sequence>
<gene>
    <name evidence="1" type="ORF">SDC9_209886</name>
</gene>
<protein>
    <submittedName>
        <fullName evidence="1">Uncharacterized protein</fullName>
    </submittedName>
</protein>
<reference evidence="1" key="1">
    <citation type="submission" date="2019-08" db="EMBL/GenBank/DDBJ databases">
        <authorList>
            <person name="Kucharzyk K."/>
            <person name="Murdoch R.W."/>
            <person name="Higgins S."/>
            <person name="Loffler F."/>
        </authorList>
    </citation>
    <scope>NUCLEOTIDE SEQUENCE</scope>
</reference>
<evidence type="ECO:0000313" key="1">
    <source>
        <dbReference type="EMBL" id="MPN62139.1"/>
    </source>
</evidence>
<organism evidence="1">
    <name type="scientific">bioreactor metagenome</name>
    <dbReference type="NCBI Taxonomy" id="1076179"/>
    <lineage>
        <taxon>unclassified sequences</taxon>
        <taxon>metagenomes</taxon>
        <taxon>ecological metagenomes</taxon>
    </lineage>
</organism>
<dbReference type="AlphaFoldDB" id="A0A645JHG7"/>
<name>A0A645JHG7_9ZZZZ</name>
<proteinExistence type="predicted"/>
<accession>A0A645JHG7</accession>
<dbReference type="EMBL" id="VSSQ01139731">
    <property type="protein sequence ID" value="MPN62139.1"/>
    <property type="molecule type" value="Genomic_DNA"/>
</dbReference>